<reference evidence="1" key="1">
    <citation type="journal article" date="2021" name="PeerJ">
        <title>Extensive microbial diversity within the chicken gut microbiome revealed by metagenomics and culture.</title>
        <authorList>
            <person name="Gilroy R."/>
            <person name="Ravi A."/>
            <person name="Getino M."/>
            <person name="Pursley I."/>
            <person name="Horton D.L."/>
            <person name="Alikhan N.F."/>
            <person name="Baker D."/>
            <person name="Gharbi K."/>
            <person name="Hall N."/>
            <person name="Watson M."/>
            <person name="Adriaenssens E.M."/>
            <person name="Foster-Nyarko E."/>
            <person name="Jarju S."/>
            <person name="Secka A."/>
            <person name="Antonio M."/>
            <person name="Oren A."/>
            <person name="Chaudhuri R.R."/>
            <person name="La Ragione R."/>
            <person name="Hildebrand F."/>
            <person name="Pallen M.J."/>
        </authorList>
    </citation>
    <scope>NUCLEOTIDE SEQUENCE</scope>
    <source>
        <strain evidence="1">A5-1222</strain>
    </source>
</reference>
<accession>A0A9E2KVT7</accession>
<gene>
    <name evidence="1" type="ORF">H9897_02855</name>
</gene>
<evidence type="ECO:0000313" key="1">
    <source>
        <dbReference type="EMBL" id="MBU3831070.1"/>
    </source>
</evidence>
<protein>
    <recommendedName>
        <fullName evidence="3">Isochorismatase family protein</fullName>
    </recommendedName>
</protein>
<feature type="non-terminal residue" evidence="1">
    <location>
        <position position="75"/>
    </location>
</feature>
<sequence length="75" mass="8977">MKVLFVIDVQPVFLTSNKLKKIPNKILNHIDSNKYDYIFSFGFLNINNSPFIRFWNWKKCFSNSKESQLFEQIAK</sequence>
<dbReference type="AlphaFoldDB" id="A0A9E2KVT7"/>
<organism evidence="1 2">
    <name type="scientific">Candidatus Ureaplasma intestinipullorum</name>
    <dbReference type="NCBI Taxonomy" id="2838770"/>
    <lineage>
        <taxon>Bacteria</taxon>
        <taxon>Bacillati</taxon>
        <taxon>Mycoplasmatota</taxon>
        <taxon>Mycoplasmoidales</taxon>
        <taxon>Mycoplasmoidaceae</taxon>
        <taxon>Ureaplasma</taxon>
    </lineage>
</organism>
<dbReference type="EMBL" id="JAHLFM010000043">
    <property type="protein sequence ID" value="MBU3831070.1"/>
    <property type="molecule type" value="Genomic_DNA"/>
</dbReference>
<evidence type="ECO:0008006" key="3">
    <source>
        <dbReference type="Google" id="ProtNLM"/>
    </source>
</evidence>
<reference evidence="1" key="2">
    <citation type="submission" date="2021-04" db="EMBL/GenBank/DDBJ databases">
        <authorList>
            <person name="Gilroy R."/>
        </authorList>
    </citation>
    <scope>NUCLEOTIDE SEQUENCE</scope>
    <source>
        <strain evidence="1">A5-1222</strain>
    </source>
</reference>
<comment type="caution">
    <text evidence="1">The sequence shown here is derived from an EMBL/GenBank/DDBJ whole genome shotgun (WGS) entry which is preliminary data.</text>
</comment>
<name>A0A9E2KVT7_9BACT</name>
<proteinExistence type="predicted"/>
<evidence type="ECO:0000313" key="2">
    <source>
        <dbReference type="Proteomes" id="UP000824247"/>
    </source>
</evidence>
<dbReference type="Proteomes" id="UP000824247">
    <property type="component" value="Unassembled WGS sequence"/>
</dbReference>